<evidence type="ECO:0000313" key="2">
    <source>
        <dbReference type="EMBL" id="SDN76034.1"/>
    </source>
</evidence>
<keyword evidence="3" id="KW-1185">Reference proteome</keyword>
<dbReference type="Proteomes" id="UP000199334">
    <property type="component" value="Unassembled WGS sequence"/>
</dbReference>
<keyword evidence="1" id="KW-0472">Membrane</keyword>
<reference evidence="2 3" key="1">
    <citation type="submission" date="2016-10" db="EMBL/GenBank/DDBJ databases">
        <authorList>
            <person name="de Groot N.N."/>
        </authorList>
    </citation>
    <scope>NUCLEOTIDE SEQUENCE [LARGE SCALE GENOMIC DNA]</scope>
    <source>
        <strain evidence="2 3">CGMCC 1.3442</strain>
    </source>
</reference>
<dbReference type="AlphaFoldDB" id="A0A1H0E0R8"/>
<sequence>MRYYESVFVILAVMGGFLYTLDTPIIVMPIVLFIGKEEAALLLAEARQRVKIA</sequence>
<keyword evidence="1" id="KW-1133">Transmembrane helix</keyword>
<evidence type="ECO:0000313" key="3">
    <source>
        <dbReference type="Proteomes" id="UP000199334"/>
    </source>
</evidence>
<keyword evidence="1" id="KW-0812">Transmembrane</keyword>
<organism evidence="2 3">
    <name type="scientific">Tenuibacillus multivorans</name>
    <dbReference type="NCBI Taxonomy" id="237069"/>
    <lineage>
        <taxon>Bacteria</taxon>
        <taxon>Bacillati</taxon>
        <taxon>Bacillota</taxon>
        <taxon>Bacilli</taxon>
        <taxon>Bacillales</taxon>
        <taxon>Bacillaceae</taxon>
        <taxon>Tenuibacillus</taxon>
    </lineage>
</organism>
<name>A0A1H0E0R8_9BACI</name>
<gene>
    <name evidence="2" type="ORF">SAMN05216498_3020</name>
</gene>
<dbReference type="RefSeq" id="WP_176753066.1">
    <property type="nucleotide sequence ID" value="NZ_FNIG01000008.1"/>
</dbReference>
<proteinExistence type="predicted"/>
<accession>A0A1H0E0R8</accession>
<protein>
    <submittedName>
        <fullName evidence="2">Uncharacterized protein</fullName>
    </submittedName>
</protein>
<dbReference type="EMBL" id="FNIG01000008">
    <property type="protein sequence ID" value="SDN76034.1"/>
    <property type="molecule type" value="Genomic_DNA"/>
</dbReference>
<evidence type="ECO:0000256" key="1">
    <source>
        <dbReference type="SAM" id="Phobius"/>
    </source>
</evidence>
<feature type="transmembrane region" description="Helical" evidence="1">
    <location>
        <begin position="7"/>
        <end position="34"/>
    </location>
</feature>